<dbReference type="InterPro" id="IPR052029">
    <property type="entry name" value="PpiD_chaperone"/>
</dbReference>
<dbReference type="OrthoDB" id="9768393at2"/>
<keyword evidence="6" id="KW-0143">Chaperone</keyword>
<comment type="similarity">
    <text evidence="7">Belongs to the PpiD chaperone family.</text>
</comment>
<evidence type="ECO:0000313" key="10">
    <source>
        <dbReference type="EMBL" id="ETX27326.1"/>
    </source>
</evidence>
<dbReference type="RefSeq" id="WP_043773986.1">
    <property type="nucleotide sequence ID" value="NZ_JAME01000035.1"/>
</dbReference>
<dbReference type="GO" id="GO:0005886">
    <property type="term" value="C:plasma membrane"/>
    <property type="evidence" value="ECO:0007669"/>
    <property type="project" value="UniProtKB-SubCell"/>
</dbReference>
<evidence type="ECO:0000256" key="6">
    <source>
        <dbReference type="ARBA" id="ARBA00023186"/>
    </source>
</evidence>
<feature type="domain" description="PpiC" evidence="9">
    <location>
        <begin position="245"/>
        <end position="362"/>
    </location>
</feature>
<evidence type="ECO:0000256" key="1">
    <source>
        <dbReference type="ARBA" id="ARBA00004401"/>
    </source>
</evidence>
<dbReference type="Pfam" id="PF13624">
    <property type="entry name" value="SurA_N_3"/>
    <property type="match status" value="1"/>
</dbReference>
<dbReference type="Proteomes" id="UP000023430">
    <property type="component" value="Unassembled WGS sequence"/>
</dbReference>
<reference evidence="10 11" key="1">
    <citation type="submission" date="2014-01" db="EMBL/GenBank/DDBJ databases">
        <title>Roseivivax isoporae LMG 25204 Genome Sequencing.</title>
        <authorList>
            <person name="Lai Q."/>
            <person name="Li G."/>
            <person name="Shao Z."/>
        </authorList>
    </citation>
    <scope>NUCLEOTIDE SEQUENCE [LARGE SCALE GENOMIC DNA]</scope>
    <source>
        <strain evidence="10 11">LMG 25204</strain>
    </source>
</reference>
<keyword evidence="4 8" id="KW-1133">Transmembrane helix</keyword>
<dbReference type="GO" id="GO:0003755">
    <property type="term" value="F:peptidyl-prolyl cis-trans isomerase activity"/>
    <property type="evidence" value="ECO:0007669"/>
    <property type="project" value="InterPro"/>
</dbReference>
<dbReference type="Gene3D" id="1.10.4030.10">
    <property type="entry name" value="Porin chaperone SurA, peptide-binding domain"/>
    <property type="match status" value="1"/>
</dbReference>
<organism evidence="10 11">
    <name type="scientific">Roseivivax isoporae LMG 25204</name>
    <dbReference type="NCBI Taxonomy" id="1449351"/>
    <lineage>
        <taxon>Bacteria</taxon>
        <taxon>Pseudomonadati</taxon>
        <taxon>Pseudomonadota</taxon>
        <taxon>Alphaproteobacteria</taxon>
        <taxon>Rhodobacterales</taxon>
        <taxon>Roseobacteraceae</taxon>
        <taxon>Roseivivax</taxon>
    </lineage>
</organism>
<keyword evidence="2" id="KW-1003">Cell membrane</keyword>
<evidence type="ECO:0000313" key="11">
    <source>
        <dbReference type="Proteomes" id="UP000023430"/>
    </source>
</evidence>
<dbReference type="PANTHER" id="PTHR47529:SF1">
    <property type="entry name" value="PERIPLASMIC CHAPERONE PPID"/>
    <property type="match status" value="1"/>
</dbReference>
<evidence type="ECO:0000256" key="8">
    <source>
        <dbReference type="SAM" id="Phobius"/>
    </source>
</evidence>
<dbReference type="PANTHER" id="PTHR47529">
    <property type="entry name" value="PEPTIDYL-PROLYL CIS-TRANS ISOMERASE D"/>
    <property type="match status" value="1"/>
</dbReference>
<keyword evidence="3 8" id="KW-0812">Transmembrane</keyword>
<evidence type="ECO:0000256" key="7">
    <source>
        <dbReference type="ARBA" id="ARBA00038408"/>
    </source>
</evidence>
<evidence type="ECO:0000256" key="4">
    <source>
        <dbReference type="ARBA" id="ARBA00022989"/>
    </source>
</evidence>
<feature type="transmembrane region" description="Helical" evidence="8">
    <location>
        <begin position="12"/>
        <end position="29"/>
    </location>
</feature>
<evidence type="ECO:0000259" key="9">
    <source>
        <dbReference type="Pfam" id="PF13145"/>
    </source>
</evidence>
<protein>
    <submittedName>
        <fullName evidence="10">Peptidyl-prolyl cis-trans isomerase</fullName>
    </submittedName>
</protein>
<evidence type="ECO:0000256" key="2">
    <source>
        <dbReference type="ARBA" id="ARBA00022475"/>
    </source>
</evidence>
<dbReference type="Pfam" id="PF13145">
    <property type="entry name" value="Rotamase_2"/>
    <property type="match status" value="2"/>
</dbReference>
<feature type="domain" description="PpiC" evidence="9">
    <location>
        <begin position="381"/>
        <end position="470"/>
    </location>
</feature>
<evidence type="ECO:0000256" key="5">
    <source>
        <dbReference type="ARBA" id="ARBA00023136"/>
    </source>
</evidence>
<dbReference type="PATRIC" id="fig|1449351.3.peg.3796"/>
<keyword evidence="11" id="KW-1185">Reference proteome</keyword>
<keyword evidence="5 8" id="KW-0472">Membrane</keyword>
<name>X7F5E8_9RHOB</name>
<gene>
    <name evidence="10" type="ORF">RISW2_14615</name>
</gene>
<dbReference type="InterPro" id="IPR027304">
    <property type="entry name" value="Trigger_fact/SurA_dom_sf"/>
</dbReference>
<evidence type="ECO:0000256" key="3">
    <source>
        <dbReference type="ARBA" id="ARBA00022692"/>
    </source>
</evidence>
<dbReference type="STRING" id="1449351.RISW2_14615"/>
<dbReference type="SUPFAM" id="SSF109998">
    <property type="entry name" value="Triger factor/SurA peptide-binding domain-like"/>
    <property type="match status" value="1"/>
</dbReference>
<sequence>MALKAKGLSKVFVWILMGLLFLGLIGFGATNITGNVRSVGSVGDEPIPVDAYSRALQQEISTIQQQAGQAVSFADLQAAGVDRQVLSRIVVNTALDWEARRIGLSVGDEVLAGELARISAFQGPDGAFDRDAYRFALQNAGLSEQEFETDLRQETARSLLQGAILSATAMPDTYVDTLVAWANETRDFSWAILDEGALSTGVAVPTEEQLRAYYDENIDRYTRPETKVVSYAWVTPDMLVDSVEIDEETLRRAYEEREAEFNMPERRLVERLVFGSEEEAQAAAEALAAGETDFDTLVADRGLTLADVDLGVVDRGDLGEAASAVFGTSAGDVAGPAPSPLGPALFRVNAELAAQSTPFEEAVPVLRDSLVLDRARRVIDDQAEDFDDRLVGGATLEDLAAETDMVFDTVDYAGQSGDGITSYPAFREAVADMAPGDYPEILETGDGGLFAARVDEIQPEAPRPFEEVRDQVETGWERQQITEALTGQAEALATRIAEGESFEAAGLEPRSLDAVTRNEGVDGLPEGAIARIFALEEGEAVAVPGQGRVAILRLDAVVPADTDGPEATALAERLRDQASGSLANDLFSAYATDIQNRAGVQVDQQALNAVHSNLQ</sequence>
<keyword evidence="10" id="KW-0413">Isomerase</keyword>
<proteinExistence type="inferred from homology"/>
<comment type="caution">
    <text evidence="10">The sequence shown here is derived from an EMBL/GenBank/DDBJ whole genome shotgun (WGS) entry which is preliminary data.</text>
</comment>
<dbReference type="InterPro" id="IPR000297">
    <property type="entry name" value="PPIase_PpiC"/>
</dbReference>
<accession>X7F5E8</accession>
<dbReference type="AlphaFoldDB" id="X7F5E8"/>
<comment type="subcellular location">
    <subcellularLocation>
        <location evidence="1">Cell membrane</location>
        <topology evidence="1">Single-pass type II membrane protein</topology>
    </subcellularLocation>
</comment>
<dbReference type="SUPFAM" id="SSF54534">
    <property type="entry name" value="FKBP-like"/>
    <property type="match status" value="1"/>
</dbReference>
<dbReference type="eggNOG" id="COG0760">
    <property type="taxonomic scope" value="Bacteria"/>
</dbReference>
<dbReference type="EMBL" id="JAME01000035">
    <property type="protein sequence ID" value="ETX27326.1"/>
    <property type="molecule type" value="Genomic_DNA"/>
</dbReference>